<protein>
    <submittedName>
        <fullName evidence="1">Uncharacterized protein</fullName>
    </submittedName>
</protein>
<accession>A0ACC7P065</accession>
<dbReference type="Proteomes" id="UP001631969">
    <property type="component" value="Unassembled WGS sequence"/>
</dbReference>
<gene>
    <name evidence="1" type="ORF">ACI1P1_19135</name>
</gene>
<comment type="caution">
    <text evidence="1">The sequence shown here is derived from an EMBL/GenBank/DDBJ whole genome shotgun (WGS) entry which is preliminary data.</text>
</comment>
<sequence>MIHVETVKLSRIVMKLTPELHTFLKPGELDSDIVLMHGIDALLEEDAIEIIQFSISEHQKNNYLQ</sequence>
<reference evidence="1" key="1">
    <citation type="submission" date="2024-12" db="EMBL/GenBank/DDBJ databases">
        <authorList>
            <person name="Wu N."/>
        </authorList>
    </citation>
    <scope>NUCLEOTIDE SEQUENCE</scope>
    <source>
        <strain evidence="1">P15</strain>
    </source>
</reference>
<evidence type="ECO:0000313" key="1">
    <source>
        <dbReference type="EMBL" id="MFM9330418.1"/>
    </source>
</evidence>
<proteinExistence type="predicted"/>
<name>A0ACC7P065_9BACL</name>
<keyword evidence="2" id="KW-1185">Reference proteome</keyword>
<evidence type="ECO:0000313" key="2">
    <source>
        <dbReference type="Proteomes" id="UP001631969"/>
    </source>
</evidence>
<dbReference type="EMBL" id="JBJURJ010000013">
    <property type="protein sequence ID" value="MFM9330418.1"/>
    <property type="molecule type" value="Genomic_DNA"/>
</dbReference>
<organism evidence="1 2">
    <name type="scientific">Paenibacillus mesotrionivorans</name>
    <dbReference type="NCBI Taxonomy" id="3160968"/>
    <lineage>
        <taxon>Bacteria</taxon>
        <taxon>Bacillati</taxon>
        <taxon>Bacillota</taxon>
        <taxon>Bacilli</taxon>
        <taxon>Bacillales</taxon>
        <taxon>Paenibacillaceae</taxon>
        <taxon>Paenibacillus</taxon>
    </lineage>
</organism>